<dbReference type="STRING" id="857087.Metme_2461"/>
<evidence type="ECO:0000259" key="6">
    <source>
        <dbReference type="Pfam" id="PF13249"/>
    </source>
</evidence>
<dbReference type="Pfam" id="PF13249">
    <property type="entry name" value="SQHop_cyclase_N"/>
    <property type="match status" value="1"/>
</dbReference>
<evidence type="ECO:0000259" key="5">
    <source>
        <dbReference type="Pfam" id="PF13243"/>
    </source>
</evidence>
<evidence type="ECO:0000256" key="4">
    <source>
        <dbReference type="ARBA" id="ARBA00023235"/>
    </source>
</evidence>
<evidence type="ECO:0000256" key="1">
    <source>
        <dbReference type="ARBA" id="ARBA00004999"/>
    </source>
</evidence>
<dbReference type="InterPro" id="IPR032696">
    <property type="entry name" value="SQ_cyclase_C"/>
</dbReference>
<evidence type="ECO:0000256" key="3">
    <source>
        <dbReference type="ARBA" id="ARBA00022737"/>
    </source>
</evidence>
<feature type="domain" description="Squalene cyclase N-terminal" evidence="6">
    <location>
        <begin position="37"/>
        <end position="323"/>
    </location>
</feature>
<dbReference type="Gene3D" id="1.50.10.20">
    <property type="match status" value="2"/>
</dbReference>
<keyword evidence="8" id="KW-1185">Reference proteome</keyword>
<proteinExistence type="inferred from homology"/>
<dbReference type="NCBIfam" id="TIGR01787">
    <property type="entry name" value="squalene_cyclas"/>
    <property type="match status" value="1"/>
</dbReference>
<comment type="pathway">
    <text evidence="1">Secondary metabolite biosynthesis; hopanoid biosynthesis.</text>
</comment>
<dbReference type="SFLD" id="SFLDG01016">
    <property type="entry name" value="Prenyltransferase_Like_2"/>
    <property type="match status" value="1"/>
</dbReference>
<dbReference type="UniPathway" id="UPA00337"/>
<dbReference type="InterPro" id="IPR018333">
    <property type="entry name" value="Squalene_cyclase"/>
</dbReference>
<dbReference type="NCBIfam" id="TIGR01507">
    <property type="entry name" value="hopene_cyclase"/>
    <property type="match status" value="1"/>
</dbReference>
<reference evidence="8" key="3">
    <citation type="submission" date="2011-05" db="EMBL/GenBank/DDBJ databases">
        <title>Complete sequence of Methylomonas methanica MC09.</title>
        <authorList>
            <consortium name="US DOE Joint Genome Institute"/>
            <person name="Lucas S."/>
            <person name="Han J."/>
            <person name="Lapidus A."/>
            <person name="Cheng J.-F."/>
            <person name="Goodwin L."/>
            <person name="Pitluck S."/>
            <person name="Peters L."/>
            <person name="Mikhailova N."/>
            <person name="Teshima H."/>
            <person name="Han C."/>
            <person name="Tapia R."/>
            <person name="Land M."/>
            <person name="Hauser L."/>
            <person name="Kyrpides N."/>
            <person name="Ivanova N."/>
            <person name="Pagani I."/>
            <person name="Stein L."/>
            <person name="Woyke T."/>
        </authorList>
    </citation>
    <scope>NUCLEOTIDE SEQUENCE [LARGE SCALE GENOMIC DNA]</scope>
    <source>
        <strain evidence="8">MC09</strain>
    </source>
</reference>
<reference evidence="7 8" key="1">
    <citation type="journal article" date="2011" name="J. Bacteriol.">
        <title>Complete Genome Sequence of the Aerobic Marine Methanotroph Methylomonas methanica MC09.</title>
        <authorList>
            <person name="Boden R."/>
            <person name="Cunliffe M."/>
            <person name="Scanlan J."/>
            <person name="Moussard H."/>
            <person name="Kits K.D."/>
            <person name="Klotz M.G."/>
            <person name="Jetten M.S."/>
            <person name="Vuilleumier S."/>
            <person name="Han J."/>
            <person name="Peters L."/>
            <person name="Mikhailova N."/>
            <person name="Teshima H."/>
            <person name="Tapia R."/>
            <person name="Kyrpides N."/>
            <person name="Ivanova N."/>
            <person name="Pagani I."/>
            <person name="Cheng J.F."/>
            <person name="Goodwin L."/>
            <person name="Han C."/>
            <person name="Hauser L."/>
            <person name="Land M.L."/>
            <person name="Lapidus A."/>
            <person name="Lucas S."/>
            <person name="Pitluck S."/>
            <person name="Woyke T."/>
            <person name="Stein L."/>
            <person name="Murrell J.C."/>
        </authorList>
    </citation>
    <scope>NUCLEOTIDE SEQUENCE [LARGE SCALE GENOMIC DNA]</scope>
    <source>
        <strain evidence="7 8">MC09</strain>
    </source>
</reference>
<dbReference type="GO" id="GO:0016866">
    <property type="term" value="F:intramolecular transferase activity"/>
    <property type="evidence" value="ECO:0007669"/>
    <property type="project" value="InterPro"/>
</dbReference>
<dbReference type="Proteomes" id="UP000008888">
    <property type="component" value="Chromosome"/>
</dbReference>
<dbReference type="EMBL" id="CP002738">
    <property type="protein sequence ID" value="AEG00859.1"/>
    <property type="molecule type" value="Genomic_DNA"/>
</dbReference>
<feature type="domain" description="Squalene cyclase C-terminal" evidence="5">
    <location>
        <begin position="333"/>
        <end position="656"/>
    </location>
</feature>
<dbReference type="KEGG" id="mmt:Metme_2461"/>
<evidence type="ECO:0000313" key="8">
    <source>
        <dbReference type="Proteomes" id="UP000008888"/>
    </source>
</evidence>
<dbReference type="InterPro" id="IPR032697">
    <property type="entry name" value="SQ_cyclase_N"/>
</dbReference>
<comment type="similarity">
    <text evidence="2">Belongs to the terpene cyclase/mutase family.</text>
</comment>
<evidence type="ECO:0000313" key="7">
    <source>
        <dbReference type="EMBL" id="AEG00859.1"/>
    </source>
</evidence>
<dbReference type="CDD" id="cd02892">
    <property type="entry name" value="SQCY_1"/>
    <property type="match status" value="1"/>
</dbReference>
<dbReference type="HOGENOM" id="CLU_019345_0_0_6"/>
<dbReference type="PANTHER" id="PTHR11764:SF20">
    <property type="entry name" value="LANOSTEROL SYNTHASE"/>
    <property type="match status" value="1"/>
</dbReference>
<evidence type="ECO:0000256" key="2">
    <source>
        <dbReference type="ARBA" id="ARBA00009755"/>
    </source>
</evidence>
<dbReference type="SUPFAM" id="SSF48239">
    <property type="entry name" value="Terpenoid cyclases/Protein prenyltransferases"/>
    <property type="match status" value="2"/>
</dbReference>
<dbReference type="InterPro" id="IPR006400">
    <property type="entry name" value="Hopene-cyclase"/>
</dbReference>
<protein>
    <submittedName>
        <fullName evidence="7">Squalene-hopene cyclase</fullName>
    </submittedName>
</protein>
<dbReference type="GO" id="GO:0005811">
    <property type="term" value="C:lipid droplet"/>
    <property type="evidence" value="ECO:0007669"/>
    <property type="project" value="InterPro"/>
</dbReference>
<dbReference type="PANTHER" id="PTHR11764">
    <property type="entry name" value="TERPENE CYCLASE/MUTASE FAMILY MEMBER"/>
    <property type="match status" value="1"/>
</dbReference>
<accession>F9ZWL2</accession>
<dbReference type="InterPro" id="IPR008930">
    <property type="entry name" value="Terpenoid_cyclase/PrenylTrfase"/>
</dbReference>
<keyword evidence="3" id="KW-0677">Repeat</keyword>
<name>F9ZWL2_METMM</name>
<dbReference type="Pfam" id="PF13243">
    <property type="entry name" value="SQHop_cyclase_C"/>
    <property type="match status" value="1"/>
</dbReference>
<gene>
    <name evidence="7" type="ordered locus">Metme_2461</name>
</gene>
<dbReference type="AlphaFoldDB" id="F9ZWL2"/>
<sequence>MNSEYIPVMLIENLLYADQYAIDGIAPHSASTLDDAIKLATAELLSLQNQQGYWVFELEADCTIPAEYILMMHYLDEIDSVLQRKIAHFLRGHQNPDGSYPLYKGGPGDISCTIKVYYALKLAGDDIQSPTLHSAGEWIRHRGGAAKANVFTRIMLAMFEQVPWRAAPFIPVEIMLLPKWFPFHIDKVSYWSRTVMVPLSILCSYKVKARNPSKIGVAELFLIPPDQETHYFSHVKTPLGKAILLLDRLGRRLERFIPDSIRRKATAKACDWFMARLNGIDGLGAIFTAMVNAYEVMDYLGVPVDDPQRQIARAAIDKLLVVKGDTAYCQPCVSPIWDTGLAALTLQEVDRHASDPHTRQALQAALHWLAGKQLRDEPGDWQIQRPSLAGGGWAFQFGNSYYPDVDDTAVVAYAMLQADDVKYAGNIQRAAGWIAGMQSRNGGYGAFDADNTHYYLNQIPFADHGALLDPPTADVSGRCIMLLGKLAVRHLEYGTVVKDCLAYLRAQQESDGSWFGRWGTNYIYGTWSVLYGYEAAGIPRNDPSIQKAVLWLKAKQRADGGWGEDNLGYHDASVRGEADNSTAFHTALAILALLSAGETDSREVETGVHHLLKTQRADGFWRDDSFNAPGFPKFFYLKYHGYDKFFPLWALARYRNDRYAADMRPAATA</sequence>
<organism evidence="7 8">
    <name type="scientific">Methylomonas methanica (strain DSM 25384 / MC09)</name>
    <dbReference type="NCBI Taxonomy" id="857087"/>
    <lineage>
        <taxon>Bacteria</taxon>
        <taxon>Pseudomonadati</taxon>
        <taxon>Pseudomonadota</taxon>
        <taxon>Gammaproteobacteria</taxon>
        <taxon>Methylococcales</taxon>
        <taxon>Methylococcaceae</taxon>
        <taxon>Methylomonas</taxon>
    </lineage>
</organism>
<keyword evidence="4" id="KW-0413">Isomerase</keyword>
<reference key="2">
    <citation type="submission" date="2011-05" db="EMBL/GenBank/DDBJ databases">
        <title>Complete genome sequence of the aerobic marine methanotroph Methylomonas methanica MC09.</title>
        <authorList>
            <person name="Boden R."/>
            <person name="Cunliffe M."/>
            <person name="Scanlan J."/>
            <person name="Moussard H."/>
            <person name="Kits K.D."/>
            <person name="Klotz M."/>
            <person name="Jetten M."/>
            <person name="Vuilleumier S."/>
            <person name="Han J."/>
            <person name="Peters L."/>
            <person name="Mikhailova N."/>
            <person name="Teshima H."/>
            <person name="Tapia R."/>
            <person name="Kyrpides N."/>
            <person name="Ivanova N."/>
            <person name="Pagani I."/>
            <person name="Cheng J.-F."/>
            <person name="Goodwin L."/>
            <person name="Han C."/>
            <person name="Hauser L."/>
            <person name="Land M."/>
            <person name="Lapidus A."/>
            <person name="Lucas S."/>
            <person name="Pitluck S."/>
            <person name="Woyke T."/>
            <person name="Stein L.Y."/>
            <person name="Murrell C."/>
        </authorList>
    </citation>
    <scope>NUCLEOTIDE SEQUENCE</scope>
    <source>
        <strain>MC09</strain>
    </source>
</reference>
<dbReference type="GO" id="GO:0016104">
    <property type="term" value="P:triterpenoid biosynthetic process"/>
    <property type="evidence" value="ECO:0007669"/>
    <property type="project" value="InterPro"/>
</dbReference>
<dbReference type="eggNOG" id="COG1657">
    <property type="taxonomic scope" value="Bacteria"/>
</dbReference>